<evidence type="ECO:0000313" key="2">
    <source>
        <dbReference type="Proteomes" id="UP000624244"/>
    </source>
</evidence>
<sequence>MCIQNLRSCFSTFPQVAYTPTFRYVIDFKADPVIVLKPPSPSFSSWSHAEVEESITTLDQGLASEDAGQITSADEIWYNNIIHNERTLREPDSTVRKRARTILGVRNSREKLQDQEETSIVRVAPELQQLLAAK</sequence>
<name>A0A8H5Z6J3_COCSA</name>
<dbReference type="EMBL" id="WNKQ01000024">
    <property type="protein sequence ID" value="KAF5844361.1"/>
    <property type="molecule type" value="Genomic_DNA"/>
</dbReference>
<gene>
    <name evidence="1" type="ORF">GGP41_004510</name>
</gene>
<organism evidence="1 2">
    <name type="scientific">Cochliobolus sativus</name>
    <name type="common">Common root rot and spot blotch fungus</name>
    <name type="synonym">Bipolaris sorokiniana</name>
    <dbReference type="NCBI Taxonomy" id="45130"/>
    <lineage>
        <taxon>Eukaryota</taxon>
        <taxon>Fungi</taxon>
        <taxon>Dikarya</taxon>
        <taxon>Ascomycota</taxon>
        <taxon>Pezizomycotina</taxon>
        <taxon>Dothideomycetes</taxon>
        <taxon>Pleosporomycetidae</taxon>
        <taxon>Pleosporales</taxon>
        <taxon>Pleosporineae</taxon>
        <taxon>Pleosporaceae</taxon>
        <taxon>Bipolaris</taxon>
    </lineage>
</organism>
<dbReference type="AlphaFoldDB" id="A0A8H5Z6J3"/>
<dbReference type="Proteomes" id="UP000624244">
    <property type="component" value="Unassembled WGS sequence"/>
</dbReference>
<accession>A0A8H5Z6J3</accession>
<proteinExistence type="predicted"/>
<reference evidence="1" key="1">
    <citation type="submission" date="2019-11" db="EMBL/GenBank/DDBJ databases">
        <title>Bipolaris sorokiniana Genome sequencing.</title>
        <authorList>
            <person name="Wang H."/>
        </authorList>
    </citation>
    <scope>NUCLEOTIDE SEQUENCE</scope>
</reference>
<comment type="caution">
    <text evidence="1">The sequence shown here is derived from an EMBL/GenBank/DDBJ whole genome shotgun (WGS) entry which is preliminary data.</text>
</comment>
<evidence type="ECO:0000313" key="1">
    <source>
        <dbReference type="EMBL" id="KAF5844361.1"/>
    </source>
</evidence>
<protein>
    <submittedName>
        <fullName evidence="1">Uncharacterized protein</fullName>
    </submittedName>
</protein>